<dbReference type="AlphaFoldDB" id="A0A3M0G3P1"/>
<protein>
    <submittedName>
        <fullName evidence="1">Kdo domain containing protein</fullName>
    </submittedName>
</protein>
<dbReference type="OrthoDB" id="9773772at2"/>
<sequence>MNIVFSITYKGNKDAIQRSIKNFETQGKKFDDRNRNAIKLFNIDGNVVNIKSFKIPNIINRVAYKFIRSSKAQRSFEYAHKLLEKQIHTPLPIAYFEEKSGFTFGRSYYVSEHLDCDLTYRDLIDNSPYAGNEDILAAFARFTYELHKKEIYFLDHSPGNTLIKIKEDGYEFYLVDLNRMKFGSMDFKTRMKNFERLSKIESQVKIMATAYATASGEDSDLVFGAMWEGIQGFQERFHKKQNFKKKLKFWKKEKTA</sequence>
<comment type="caution">
    <text evidence="1">The sequence shown here is derived from an EMBL/GenBank/DDBJ whole genome shotgun (WGS) entry which is preliminary data.</text>
</comment>
<dbReference type="EMBL" id="REFV01000006">
    <property type="protein sequence ID" value="RMB59425.1"/>
    <property type="molecule type" value="Genomic_DNA"/>
</dbReference>
<proteinExistence type="predicted"/>
<gene>
    <name evidence="1" type="ORF">EAX61_07505</name>
</gene>
<evidence type="ECO:0000313" key="2">
    <source>
        <dbReference type="Proteomes" id="UP000281985"/>
    </source>
</evidence>
<evidence type="ECO:0000313" key="1">
    <source>
        <dbReference type="EMBL" id="RMB59425.1"/>
    </source>
</evidence>
<name>A0A3M0G3P1_9FLAO</name>
<dbReference type="InterPro" id="IPR011009">
    <property type="entry name" value="Kinase-like_dom_sf"/>
</dbReference>
<dbReference type="RefSeq" id="WP_121917063.1">
    <property type="nucleotide sequence ID" value="NZ_REFV01000006.1"/>
</dbReference>
<dbReference type="SUPFAM" id="SSF56112">
    <property type="entry name" value="Protein kinase-like (PK-like)"/>
    <property type="match status" value="1"/>
</dbReference>
<accession>A0A3M0G3P1</accession>
<dbReference type="Proteomes" id="UP000281985">
    <property type="component" value="Unassembled WGS sequence"/>
</dbReference>
<dbReference type="Pfam" id="PF06293">
    <property type="entry name" value="Kdo"/>
    <property type="match status" value="1"/>
</dbReference>
<keyword evidence="2" id="KW-1185">Reference proteome</keyword>
<reference evidence="1 2" key="1">
    <citation type="submission" date="2018-10" db="EMBL/GenBank/DDBJ databases">
        <title>Dokdonia luteus sp. nov., isolated from sea water.</title>
        <authorList>
            <person name="Zhou L.Y."/>
            <person name="Du Z.J."/>
        </authorList>
    </citation>
    <scope>NUCLEOTIDE SEQUENCE [LARGE SCALE GENOMIC DNA]</scope>
    <source>
        <strain evidence="1 2">SH27</strain>
    </source>
</reference>
<organism evidence="1 2">
    <name type="scientific">Dokdonia sinensis</name>
    <dbReference type="NCBI Taxonomy" id="2479847"/>
    <lineage>
        <taxon>Bacteria</taxon>
        <taxon>Pseudomonadati</taxon>
        <taxon>Bacteroidota</taxon>
        <taxon>Flavobacteriia</taxon>
        <taxon>Flavobacteriales</taxon>
        <taxon>Flavobacteriaceae</taxon>
        <taxon>Dokdonia</taxon>
    </lineage>
</organism>